<name>A0ABN8XCJ6_9GAMM</name>
<evidence type="ECO:0000256" key="7">
    <source>
        <dbReference type="ARBA" id="ARBA00022833"/>
    </source>
</evidence>
<dbReference type="Proteomes" id="UP001162030">
    <property type="component" value="Chromosome"/>
</dbReference>
<feature type="binding site" evidence="10">
    <location>
        <position position="129"/>
    </location>
    <ligand>
        <name>substrate</name>
    </ligand>
</feature>
<dbReference type="InterPro" id="IPR001347">
    <property type="entry name" value="SIS_dom"/>
</dbReference>
<keyword evidence="7 10" id="KW-0862">Zinc</keyword>
<feature type="binding site" evidence="10">
    <location>
        <position position="176"/>
    </location>
    <ligand>
        <name>substrate</name>
    </ligand>
</feature>
<proteinExistence type="inferred from homology"/>
<comment type="pathway">
    <text evidence="10">Carbohydrate biosynthesis; D-glycero-D-manno-heptose 7-phosphate biosynthesis; D-glycero-alpha-D-manno-heptose 7-phosphate and D-glycero-beta-D-manno-heptose 7-phosphate from sedoheptulose 7-phosphate: step 1/1.</text>
</comment>
<keyword evidence="13" id="KW-1185">Reference proteome</keyword>
<dbReference type="EMBL" id="OX458333">
    <property type="protein sequence ID" value="CAI8926261.1"/>
    <property type="molecule type" value="Genomic_DNA"/>
</dbReference>
<feature type="binding site" evidence="10">
    <location>
        <position position="184"/>
    </location>
    <ligand>
        <name>Zn(2+)</name>
        <dbReference type="ChEBI" id="CHEBI:29105"/>
    </ligand>
</feature>
<feature type="binding site" evidence="10">
    <location>
        <begin position="56"/>
        <end position="58"/>
    </location>
    <ligand>
        <name>substrate</name>
    </ligand>
</feature>
<evidence type="ECO:0000256" key="9">
    <source>
        <dbReference type="ARBA" id="ARBA00023277"/>
    </source>
</evidence>
<keyword evidence="6 10" id="KW-0479">Metal-binding</keyword>
<sequence>MSTMDLIDFKSVFDRAVSNHLTIVEKLSELYPNIERLAHLMGTCIARGGKVMWMGNGGSAADSQHLASELVGRFRRERRGLASIALTTDSSVLTSVGNDFSFEYIFARQVEALGRPGDILVGISTSGNSANISAGIQMGRKLGLTTVGLLGGNGGKVAELCDLALIVPANDTPRVQEAHILIGHILCELIEADHDLATTAN</sequence>
<dbReference type="InterPro" id="IPR050099">
    <property type="entry name" value="SIS_GmhA/DiaA_subfam"/>
</dbReference>
<keyword evidence="5 10" id="KW-0963">Cytoplasm</keyword>
<dbReference type="PROSITE" id="PS51464">
    <property type="entry name" value="SIS"/>
    <property type="match status" value="1"/>
</dbReference>
<dbReference type="Pfam" id="PF13580">
    <property type="entry name" value="SIS_2"/>
    <property type="match status" value="1"/>
</dbReference>
<evidence type="ECO:0000259" key="11">
    <source>
        <dbReference type="PROSITE" id="PS51464"/>
    </source>
</evidence>
<comment type="subunit">
    <text evidence="10">Homotetramer.</text>
</comment>
<evidence type="ECO:0000256" key="6">
    <source>
        <dbReference type="ARBA" id="ARBA00022723"/>
    </source>
</evidence>
<feature type="binding site" evidence="10">
    <location>
        <begin position="124"/>
        <end position="126"/>
    </location>
    <ligand>
        <name>substrate</name>
    </ligand>
</feature>
<organism evidence="12 13">
    <name type="scientific">Methylocaldum szegediense</name>
    <dbReference type="NCBI Taxonomy" id="73780"/>
    <lineage>
        <taxon>Bacteria</taxon>
        <taxon>Pseudomonadati</taxon>
        <taxon>Pseudomonadota</taxon>
        <taxon>Gammaproteobacteria</taxon>
        <taxon>Methylococcales</taxon>
        <taxon>Methylococcaceae</taxon>
        <taxon>Methylocaldum</taxon>
    </lineage>
</organism>
<keyword evidence="8 10" id="KW-0413">Isomerase</keyword>
<comment type="miscellaneous">
    <text evidence="10">The reaction produces a racemic mixture of D-glycero-alpha-D-manno-heptose 7-phosphate and D-glycero-beta-D-manno-heptose 7-phosphate.</text>
</comment>
<comment type="cofactor">
    <cofactor evidence="10">
        <name>Zn(2+)</name>
        <dbReference type="ChEBI" id="CHEBI:29105"/>
    </cofactor>
    <text evidence="10">Binds 1 zinc ion per subunit.</text>
</comment>
<accession>A0ABN8XCJ6</accession>
<dbReference type="PANTHER" id="PTHR30390">
    <property type="entry name" value="SEDOHEPTULOSE 7-PHOSPHATE ISOMERASE / DNAA INITIATOR-ASSOCIATING FACTOR FOR REPLICATION INITIATION"/>
    <property type="match status" value="1"/>
</dbReference>
<reference evidence="12 13" key="1">
    <citation type="submission" date="2023-03" db="EMBL/GenBank/DDBJ databases">
        <authorList>
            <person name="Pearce D."/>
        </authorList>
    </citation>
    <scope>NUCLEOTIDE SEQUENCE [LARGE SCALE GENOMIC DNA]</scope>
    <source>
        <strain evidence="12">Msz</strain>
    </source>
</reference>
<keyword evidence="9 10" id="KW-0119">Carbohydrate metabolism</keyword>
<dbReference type="RefSeq" id="WP_202901086.1">
    <property type="nucleotide sequence ID" value="NZ_OX458333.1"/>
</dbReference>
<feature type="domain" description="SIS" evidence="11">
    <location>
        <begin position="41"/>
        <end position="197"/>
    </location>
</feature>
<feature type="binding site" evidence="10">
    <location>
        <begin position="98"/>
        <end position="99"/>
    </location>
    <ligand>
        <name>substrate</name>
    </ligand>
</feature>
<comment type="function">
    <text evidence="2 10">Catalyzes the isomerization of sedoheptulose 7-phosphate in D-glycero-D-manno-heptose 7-phosphate.</text>
</comment>
<evidence type="ECO:0000256" key="10">
    <source>
        <dbReference type="HAMAP-Rule" id="MF_00067"/>
    </source>
</evidence>
<dbReference type="EC" id="5.3.1.28" evidence="10"/>
<dbReference type="InterPro" id="IPR004515">
    <property type="entry name" value="Phosphoheptose_Isoase"/>
</dbReference>
<dbReference type="InterPro" id="IPR046348">
    <property type="entry name" value="SIS_dom_sf"/>
</dbReference>
<dbReference type="SUPFAM" id="SSF53697">
    <property type="entry name" value="SIS domain"/>
    <property type="match status" value="1"/>
</dbReference>
<evidence type="ECO:0000256" key="4">
    <source>
        <dbReference type="ARBA" id="ARBA00009894"/>
    </source>
</evidence>
<evidence type="ECO:0000256" key="3">
    <source>
        <dbReference type="ARBA" id="ARBA00004496"/>
    </source>
</evidence>
<evidence type="ECO:0000256" key="8">
    <source>
        <dbReference type="ARBA" id="ARBA00023235"/>
    </source>
</evidence>
<feature type="binding site" evidence="10">
    <location>
        <position position="176"/>
    </location>
    <ligand>
        <name>Zn(2+)</name>
        <dbReference type="ChEBI" id="CHEBI:29105"/>
    </ligand>
</feature>
<gene>
    <name evidence="10 12" type="primary">gmhA</name>
    <name evidence="12" type="ORF">MSZNOR_3943</name>
</gene>
<dbReference type="Gene3D" id="3.40.50.10490">
    <property type="entry name" value="Glucose-6-phosphate isomerase like protein, domain 1"/>
    <property type="match status" value="1"/>
</dbReference>
<dbReference type="HAMAP" id="MF_00067">
    <property type="entry name" value="GmhA"/>
    <property type="match status" value="1"/>
</dbReference>
<evidence type="ECO:0000313" key="12">
    <source>
        <dbReference type="EMBL" id="CAI8926261.1"/>
    </source>
</evidence>
<comment type="catalytic activity">
    <reaction evidence="1 10">
        <text>2 D-sedoheptulose 7-phosphate = D-glycero-alpha-D-manno-heptose 7-phosphate + D-glycero-beta-D-manno-heptose 7-phosphate</text>
        <dbReference type="Rhea" id="RHEA:27489"/>
        <dbReference type="ChEBI" id="CHEBI:57483"/>
        <dbReference type="ChEBI" id="CHEBI:60203"/>
        <dbReference type="ChEBI" id="CHEBI:60204"/>
        <dbReference type="EC" id="5.3.1.28"/>
    </reaction>
</comment>
<feature type="binding site" evidence="10">
    <location>
        <position position="69"/>
    </location>
    <ligand>
        <name>substrate</name>
    </ligand>
</feature>
<evidence type="ECO:0000256" key="2">
    <source>
        <dbReference type="ARBA" id="ARBA00003172"/>
    </source>
</evidence>
<comment type="similarity">
    <text evidence="4 10">Belongs to the SIS family. GmhA subfamily.</text>
</comment>
<protein>
    <recommendedName>
        <fullName evidence="10">Phosphoheptose isomerase</fullName>
        <ecNumber evidence="10">5.3.1.28</ecNumber>
    </recommendedName>
    <alternativeName>
        <fullName evidence="10">Sedoheptulose 7-phosphate isomerase</fullName>
    </alternativeName>
</protein>
<feature type="binding site" evidence="10">
    <location>
        <position position="65"/>
    </location>
    <ligand>
        <name>Zn(2+)</name>
        <dbReference type="ChEBI" id="CHEBI:29105"/>
    </ligand>
</feature>
<feature type="binding site" evidence="10">
    <location>
        <position position="69"/>
    </location>
    <ligand>
        <name>Zn(2+)</name>
        <dbReference type="ChEBI" id="CHEBI:29105"/>
    </ligand>
</feature>
<dbReference type="CDD" id="cd05006">
    <property type="entry name" value="SIS_GmhA"/>
    <property type="match status" value="1"/>
</dbReference>
<comment type="subcellular location">
    <subcellularLocation>
        <location evidence="3 10">Cytoplasm</location>
    </subcellularLocation>
</comment>
<evidence type="ECO:0000256" key="1">
    <source>
        <dbReference type="ARBA" id="ARBA00000348"/>
    </source>
</evidence>
<dbReference type="GO" id="GO:0016853">
    <property type="term" value="F:isomerase activity"/>
    <property type="evidence" value="ECO:0007669"/>
    <property type="project" value="UniProtKB-KW"/>
</dbReference>
<dbReference type="InterPro" id="IPR035461">
    <property type="entry name" value="GmhA/DiaA"/>
</dbReference>
<evidence type="ECO:0000313" key="13">
    <source>
        <dbReference type="Proteomes" id="UP001162030"/>
    </source>
</evidence>
<evidence type="ECO:0000256" key="5">
    <source>
        <dbReference type="ARBA" id="ARBA00022490"/>
    </source>
</evidence>